<dbReference type="EMBL" id="UGHD01000002">
    <property type="protein sequence ID" value="STO57463.1"/>
    <property type="molecule type" value="Genomic_DNA"/>
</dbReference>
<evidence type="ECO:0000256" key="1">
    <source>
        <dbReference type="SAM" id="SignalP"/>
    </source>
</evidence>
<feature type="chain" id="PRO_5016838776" evidence="1">
    <location>
        <begin position="28"/>
        <end position="72"/>
    </location>
</feature>
<dbReference type="RefSeq" id="WP_115659754.1">
    <property type="nucleotide sequence ID" value="NZ_UGHD01000002.1"/>
</dbReference>
<gene>
    <name evidence="2" type="ORF">NCTC11645_01855</name>
</gene>
<keyword evidence="1" id="KW-0732">Signal</keyword>
<name>A0A377HN69_GRIHO</name>
<dbReference type="Proteomes" id="UP000254512">
    <property type="component" value="Unassembled WGS sequence"/>
</dbReference>
<accession>A0A377HN69</accession>
<evidence type="ECO:0000313" key="3">
    <source>
        <dbReference type="Proteomes" id="UP000254512"/>
    </source>
</evidence>
<organism evidence="2 3">
    <name type="scientific">Grimontia hollisae</name>
    <name type="common">Vibrio hollisae</name>
    <dbReference type="NCBI Taxonomy" id="673"/>
    <lineage>
        <taxon>Bacteria</taxon>
        <taxon>Pseudomonadati</taxon>
        <taxon>Pseudomonadota</taxon>
        <taxon>Gammaproteobacteria</taxon>
        <taxon>Vibrionales</taxon>
        <taxon>Vibrionaceae</taxon>
        <taxon>Grimontia</taxon>
    </lineage>
</organism>
<reference evidence="2 3" key="1">
    <citation type="submission" date="2018-06" db="EMBL/GenBank/DDBJ databases">
        <authorList>
            <consortium name="Pathogen Informatics"/>
            <person name="Doyle S."/>
        </authorList>
    </citation>
    <scope>NUCLEOTIDE SEQUENCE [LARGE SCALE GENOMIC DNA]</scope>
    <source>
        <strain evidence="2 3">NCTC11645</strain>
    </source>
</reference>
<dbReference type="AlphaFoldDB" id="A0A377HN69"/>
<protein>
    <submittedName>
        <fullName evidence="2">Uncharacterized protein</fullName>
    </submittedName>
</protein>
<evidence type="ECO:0000313" key="2">
    <source>
        <dbReference type="EMBL" id="STO57463.1"/>
    </source>
</evidence>
<feature type="signal peptide" evidence="1">
    <location>
        <begin position="1"/>
        <end position="27"/>
    </location>
</feature>
<sequence>MKKYLKNLMKQPSTFKGLALLAGSALSAGGVSELLTVEIPNTGDPQFGGTVATLGMLALGAWETLRNEKKGR</sequence>
<proteinExistence type="predicted"/>